<dbReference type="EMBL" id="CALNXK010000096">
    <property type="protein sequence ID" value="CAH3153472.1"/>
    <property type="molecule type" value="Genomic_DNA"/>
</dbReference>
<proteinExistence type="predicted"/>
<evidence type="ECO:0000313" key="3">
    <source>
        <dbReference type="Proteomes" id="UP001159405"/>
    </source>
</evidence>
<feature type="compositionally biased region" description="Basic residues" evidence="1">
    <location>
        <begin position="119"/>
        <end position="134"/>
    </location>
</feature>
<evidence type="ECO:0000313" key="2">
    <source>
        <dbReference type="EMBL" id="CAH3153472.1"/>
    </source>
</evidence>
<dbReference type="InterPro" id="IPR011011">
    <property type="entry name" value="Znf_FYVE_PHD"/>
</dbReference>
<evidence type="ECO:0000256" key="1">
    <source>
        <dbReference type="SAM" id="MobiDB-lite"/>
    </source>
</evidence>
<comment type="caution">
    <text evidence="2">The sequence shown here is derived from an EMBL/GenBank/DDBJ whole genome shotgun (WGS) entry which is preliminary data.</text>
</comment>
<accession>A0ABN8PZH5</accession>
<organism evidence="2 3">
    <name type="scientific">Porites lobata</name>
    <dbReference type="NCBI Taxonomy" id="104759"/>
    <lineage>
        <taxon>Eukaryota</taxon>
        <taxon>Metazoa</taxon>
        <taxon>Cnidaria</taxon>
        <taxon>Anthozoa</taxon>
        <taxon>Hexacorallia</taxon>
        <taxon>Scleractinia</taxon>
        <taxon>Fungiina</taxon>
        <taxon>Poritidae</taxon>
        <taxon>Porites</taxon>
    </lineage>
</organism>
<feature type="region of interest" description="Disordered" evidence="1">
    <location>
        <begin position="62"/>
        <end position="135"/>
    </location>
</feature>
<keyword evidence="3" id="KW-1185">Reference proteome</keyword>
<feature type="compositionally biased region" description="Acidic residues" evidence="1">
    <location>
        <begin position="100"/>
        <end position="110"/>
    </location>
</feature>
<gene>
    <name evidence="2" type="ORF">PLOB_00049616</name>
</gene>
<sequence>MAGDEGICSSCFGKTKYTCLTCSNFFCMRCSVFEKNENTPGWKAAKSVAYCESCFNEMMERESSQSIMTKRQDEVFSEDDVTSRKSPSSTDSAEQKVNEQDSDSENEDHEGDMSLPFTKKAKAKTKRKSGRRPKWNNDDVDDMVDIIVISDYYKRKLILTNTKNQRNGDSYGQIQLEIQERVAKSNSKFMFSISQMRKKFKKCISKCKNAAMKIKTATGIKRFQDSQGYGKLFPTL</sequence>
<protein>
    <submittedName>
        <fullName evidence="2">Uncharacterized protein</fullName>
    </submittedName>
</protein>
<feature type="non-terminal residue" evidence="2">
    <location>
        <position position="236"/>
    </location>
</feature>
<dbReference type="Proteomes" id="UP001159405">
    <property type="component" value="Unassembled WGS sequence"/>
</dbReference>
<reference evidence="2 3" key="1">
    <citation type="submission" date="2022-05" db="EMBL/GenBank/DDBJ databases">
        <authorList>
            <consortium name="Genoscope - CEA"/>
            <person name="William W."/>
        </authorList>
    </citation>
    <scope>NUCLEOTIDE SEQUENCE [LARGE SCALE GENOMIC DNA]</scope>
</reference>
<dbReference type="SUPFAM" id="SSF57903">
    <property type="entry name" value="FYVE/PHD zinc finger"/>
    <property type="match status" value="1"/>
</dbReference>
<name>A0ABN8PZH5_9CNID</name>